<dbReference type="GO" id="GO:0006355">
    <property type="term" value="P:regulation of DNA-templated transcription"/>
    <property type="evidence" value="ECO:0007669"/>
    <property type="project" value="InterPro"/>
</dbReference>
<dbReference type="Gene3D" id="1.10.10.10">
    <property type="entry name" value="Winged helix-like DNA-binding domain superfamily/Winged helix DNA-binding domain"/>
    <property type="match status" value="1"/>
</dbReference>
<proteinExistence type="predicted"/>
<keyword evidence="2" id="KW-0902">Two-component regulatory system</keyword>
<name>K6YD75_9ALTE</name>
<evidence type="ECO:0000256" key="7">
    <source>
        <dbReference type="PROSITE-ProRule" id="PRU01091"/>
    </source>
</evidence>
<dbReference type="GO" id="GO:0032993">
    <property type="term" value="C:protein-DNA complex"/>
    <property type="evidence" value="ECO:0007669"/>
    <property type="project" value="TreeGrafter"/>
</dbReference>
<comment type="caution">
    <text evidence="10">The sequence shown here is derived from an EMBL/GenBank/DDBJ whole genome shotgun (WGS) entry which is preliminary data.</text>
</comment>
<keyword evidence="1 6" id="KW-0597">Phosphoprotein</keyword>
<protein>
    <submittedName>
        <fullName evidence="10">Transcriptional regulatory protein BasR</fullName>
    </submittedName>
</protein>
<dbReference type="SUPFAM" id="SSF46894">
    <property type="entry name" value="C-terminal effector domain of the bipartite response regulators"/>
    <property type="match status" value="1"/>
</dbReference>
<dbReference type="STRING" id="493475.GARC_4940"/>
<dbReference type="PROSITE" id="PS50110">
    <property type="entry name" value="RESPONSE_REGULATORY"/>
    <property type="match status" value="1"/>
</dbReference>
<dbReference type="GO" id="GO:0000156">
    <property type="term" value="F:phosphorelay response regulator activity"/>
    <property type="evidence" value="ECO:0007669"/>
    <property type="project" value="TreeGrafter"/>
</dbReference>
<organism evidence="10 11">
    <name type="scientific">Paraglaciecola arctica BSs20135</name>
    <dbReference type="NCBI Taxonomy" id="493475"/>
    <lineage>
        <taxon>Bacteria</taxon>
        <taxon>Pseudomonadati</taxon>
        <taxon>Pseudomonadota</taxon>
        <taxon>Gammaproteobacteria</taxon>
        <taxon>Alteromonadales</taxon>
        <taxon>Alteromonadaceae</taxon>
        <taxon>Paraglaciecola</taxon>
    </lineage>
</organism>
<keyword evidence="3" id="KW-0805">Transcription regulation</keyword>
<evidence type="ECO:0000256" key="5">
    <source>
        <dbReference type="ARBA" id="ARBA00023163"/>
    </source>
</evidence>
<keyword evidence="5" id="KW-0804">Transcription</keyword>
<dbReference type="InterPro" id="IPR036388">
    <property type="entry name" value="WH-like_DNA-bd_sf"/>
</dbReference>
<dbReference type="InterPro" id="IPR039420">
    <property type="entry name" value="WalR-like"/>
</dbReference>
<dbReference type="SUPFAM" id="SSF52172">
    <property type="entry name" value="CheY-like"/>
    <property type="match status" value="1"/>
</dbReference>
<evidence type="ECO:0000256" key="4">
    <source>
        <dbReference type="ARBA" id="ARBA00023125"/>
    </source>
</evidence>
<feature type="DNA-binding region" description="OmpR/PhoB-type" evidence="7">
    <location>
        <begin position="124"/>
        <end position="218"/>
    </location>
</feature>
<dbReference type="Gene3D" id="3.40.50.2300">
    <property type="match status" value="1"/>
</dbReference>
<evidence type="ECO:0000313" key="11">
    <source>
        <dbReference type="Proteomes" id="UP000006327"/>
    </source>
</evidence>
<dbReference type="PANTHER" id="PTHR48111">
    <property type="entry name" value="REGULATOR OF RPOS"/>
    <property type="match status" value="1"/>
</dbReference>
<dbReference type="AlphaFoldDB" id="K6YD75"/>
<feature type="domain" description="OmpR/PhoB-type" evidence="9">
    <location>
        <begin position="124"/>
        <end position="218"/>
    </location>
</feature>
<gene>
    <name evidence="10" type="primary">basR</name>
    <name evidence="10" type="ORF">GARC_4940</name>
</gene>
<dbReference type="Gene3D" id="6.10.250.690">
    <property type="match status" value="1"/>
</dbReference>
<keyword evidence="11" id="KW-1185">Reference proteome</keyword>
<evidence type="ECO:0000256" key="6">
    <source>
        <dbReference type="PROSITE-ProRule" id="PRU00169"/>
    </source>
</evidence>
<dbReference type="Pfam" id="PF00486">
    <property type="entry name" value="Trans_reg_C"/>
    <property type="match status" value="1"/>
</dbReference>
<accession>K6YD75</accession>
<dbReference type="SMART" id="SM00448">
    <property type="entry name" value="REC"/>
    <property type="match status" value="1"/>
</dbReference>
<dbReference type="eggNOG" id="COG0745">
    <property type="taxonomic scope" value="Bacteria"/>
</dbReference>
<evidence type="ECO:0000256" key="3">
    <source>
        <dbReference type="ARBA" id="ARBA00023015"/>
    </source>
</evidence>
<dbReference type="GO" id="GO:0000976">
    <property type="term" value="F:transcription cis-regulatory region binding"/>
    <property type="evidence" value="ECO:0007669"/>
    <property type="project" value="TreeGrafter"/>
</dbReference>
<dbReference type="Pfam" id="PF00072">
    <property type="entry name" value="Response_reg"/>
    <property type="match status" value="1"/>
</dbReference>
<dbReference type="CDD" id="cd00383">
    <property type="entry name" value="trans_reg_C"/>
    <property type="match status" value="1"/>
</dbReference>
<sequence>MRILLVEDDVQLARALHQSLRSEGFTANHVTNAKSALLTIKTNECDMLILDLGLPDMDGLTLLKNIRQMKVNIPVLVLTARDSIEDKIKGLDQGADDYLSKPFDVNELIARLRVIERRLGTATTSTITIGEVCLDCASHQLSVAGQVVELSRKEFMLLKVLLEQAGRIQSREQLESKLYEWGEEVASNAIEVHIHHLRKKLPEAFIKTIRGVGYSVKTNPSIEA</sequence>
<dbReference type="EMBL" id="BAEO01000065">
    <property type="protein sequence ID" value="GAC21876.1"/>
    <property type="molecule type" value="Genomic_DNA"/>
</dbReference>
<keyword evidence="4 7" id="KW-0238">DNA-binding</keyword>
<evidence type="ECO:0000256" key="2">
    <source>
        <dbReference type="ARBA" id="ARBA00023012"/>
    </source>
</evidence>
<dbReference type="RefSeq" id="WP_007625311.1">
    <property type="nucleotide sequence ID" value="NZ_BAEO01000065.1"/>
</dbReference>
<evidence type="ECO:0000256" key="1">
    <source>
        <dbReference type="ARBA" id="ARBA00022553"/>
    </source>
</evidence>
<dbReference type="GO" id="GO:0005829">
    <property type="term" value="C:cytosol"/>
    <property type="evidence" value="ECO:0007669"/>
    <property type="project" value="TreeGrafter"/>
</dbReference>
<feature type="domain" description="Response regulatory" evidence="8">
    <location>
        <begin position="2"/>
        <end position="116"/>
    </location>
</feature>
<dbReference type="InterPro" id="IPR011006">
    <property type="entry name" value="CheY-like_superfamily"/>
</dbReference>
<evidence type="ECO:0000313" key="10">
    <source>
        <dbReference type="EMBL" id="GAC21876.1"/>
    </source>
</evidence>
<dbReference type="CDD" id="cd17624">
    <property type="entry name" value="REC_OmpR_PmrA-like"/>
    <property type="match status" value="1"/>
</dbReference>
<dbReference type="InterPro" id="IPR016032">
    <property type="entry name" value="Sig_transdc_resp-reg_C-effctor"/>
</dbReference>
<dbReference type="FunFam" id="3.40.50.2300:FF:000002">
    <property type="entry name" value="DNA-binding response regulator PhoP"/>
    <property type="match status" value="1"/>
</dbReference>
<evidence type="ECO:0000259" key="8">
    <source>
        <dbReference type="PROSITE" id="PS50110"/>
    </source>
</evidence>
<dbReference type="PROSITE" id="PS51755">
    <property type="entry name" value="OMPR_PHOB"/>
    <property type="match status" value="1"/>
</dbReference>
<dbReference type="InterPro" id="IPR001789">
    <property type="entry name" value="Sig_transdc_resp-reg_receiver"/>
</dbReference>
<dbReference type="InterPro" id="IPR001867">
    <property type="entry name" value="OmpR/PhoB-type_DNA-bd"/>
</dbReference>
<evidence type="ECO:0000259" key="9">
    <source>
        <dbReference type="PROSITE" id="PS51755"/>
    </source>
</evidence>
<reference evidence="10 11" key="1">
    <citation type="journal article" date="2017" name="Antonie Van Leeuwenhoek">
        <title>Rhizobium rhizosphaerae sp. nov., a novel species isolated from rice rhizosphere.</title>
        <authorList>
            <person name="Zhao J.J."/>
            <person name="Zhang J."/>
            <person name="Zhang R.J."/>
            <person name="Zhang C.W."/>
            <person name="Yin H.Q."/>
            <person name="Zhang X.X."/>
        </authorList>
    </citation>
    <scope>NUCLEOTIDE SEQUENCE [LARGE SCALE GENOMIC DNA]</scope>
    <source>
        <strain evidence="10 11">BSs20135</strain>
    </source>
</reference>
<feature type="modified residue" description="4-aspartylphosphate" evidence="6">
    <location>
        <position position="51"/>
    </location>
</feature>
<dbReference type="PANTHER" id="PTHR48111:SF67">
    <property type="entry name" value="TRANSCRIPTIONAL REGULATORY PROTEIN TCTD"/>
    <property type="match status" value="1"/>
</dbReference>
<dbReference type="SMART" id="SM00862">
    <property type="entry name" value="Trans_reg_C"/>
    <property type="match status" value="1"/>
</dbReference>
<dbReference type="OrthoDB" id="9802426at2"/>
<dbReference type="Proteomes" id="UP000006327">
    <property type="component" value="Unassembled WGS sequence"/>
</dbReference>